<protein>
    <submittedName>
        <fullName evidence="3">Uncharacterized protein</fullName>
    </submittedName>
</protein>
<organism evidence="3 4">
    <name type="scientific">Leucobacter edaphi</name>
    <dbReference type="NCBI Taxonomy" id="2796472"/>
    <lineage>
        <taxon>Bacteria</taxon>
        <taxon>Bacillati</taxon>
        <taxon>Actinomycetota</taxon>
        <taxon>Actinomycetes</taxon>
        <taxon>Micrococcales</taxon>
        <taxon>Microbacteriaceae</taxon>
        <taxon>Leucobacter</taxon>
    </lineage>
</organism>
<keyword evidence="2" id="KW-0472">Membrane</keyword>
<evidence type="ECO:0000313" key="3">
    <source>
        <dbReference type="EMBL" id="MBK0421829.1"/>
    </source>
</evidence>
<feature type="transmembrane region" description="Helical" evidence="2">
    <location>
        <begin position="42"/>
        <end position="65"/>
    </location>
</feature>
<gene>
    <name evidence="3" type="ORF">JD292_07055</name>
</gene>
<evidence type="ECO:0000256" key="1">
    <source>
        <dbReference type="SAM" id="MobiDB-lite"/>
    </source>
</evidence>
<keyword evidence="2" id="KW-0812">Transmembrane</keyword>
<dbReference type="RefSeq" id="WP_200132044.1">
    <property type="nucleotide sequence ID" value="NZ_JAEHOI010000006.1"/>
</dbReference>
<comment type="caution">
    <text evidence="3">The sequence shown here is derived from an EMBL/GenBank/DDBJ whole genome shotgun (WGS) entry which is preliminary data.</text>
</comment>
<feature type="region of interest" description="Disordered" evidence="1">
    <location>
        <begin position="1"/>
        <end position="37"/>
    </location>
</feature>
<reference evidence="3" key="1">
    <citation type="submission" date="2020-12" db="EMBL/GenBank/DDBJ databases">
        <title>Leucobacter sp. CAS2, isolated from Chromium sludge.</title>
        <authorList>
            <person name="Xu Z."/>
        </authorList>
    </citation>
    <scope>NUCLEOTIDE SEQUENCE</scope>
    <source>
        <strain evidence="3">CSA2</strain>
    </source>
</reference>
<accession>A0A934QBY0</accession>
<keyword evidence="4" id="KW-1185">Reference proteome</keyword>
<dbReference type="EMBL" id="JAEHOI010000006">
    <property type="protein sequence ID" value="MBK0421829.1"/>
    <property type="molecule type" value="Genomic_DNA"/>
</dbReference>
<sequence length="226" mass="22290">MTMHMHTDPAPAEGTPIPSTLGAPGPHGAPAPQSAPAPRNRVGAIITLIVGSILVVFGPALGLTIGGLSLIPTALDFAGQVERVHPSTPIEIPAGGEILLLAPEKAVASIDPSACAVTGDAATAAVAEAPRTSLNTLVNGTNYVSFAQVSSEQGGSVRIDCATTADVLTAPPFPVGSVLGPLGWWTLAGVGLSVVGIVLVIVGIVRLVRAPSATSAAAPAPAPAAH</sequence>
<name>A0A934QBY0_9MICO</name>
<feature type="transmembrane region" description="Helical" evidence="2">
    <location>
        <begin position="182"/>
        <end position="205"/>
    </location>
</feature>
<keyword evidence="2" id="KW-1133">Transmembrane helix</keyword>
<evidence type="ECO:0000313" key="4">
    <source>
        <dbReference type="Proteomes" id="UP000618733"/>
    </source>
</evidence>
<dbReference type="AlphaFoldDB" id="A0A934QBY0"/>
<dbReference type="Proteomes" id="UP000618733">
    <property type="component" value="Unassembled WGS sequence"/>
</dbReference>
<proteinExistence type="predicted"/>
<evidence type="ECO:0000256" key="2">
    <source>
        <dbReference type="SAM" id="Phobius"/>
    </source>
</evidence>